<evidence type="ECO:0000256" key="1">
    <source>
        <dbReference type="SAM" id="Phobius"/>
    </source>
</evidence>
<sequence>MFRHLSFPPVSKSTPAILPYPVPWTSLILYFILSNSAFYYNQFTHTNVRKKVHYLKKIRQIPILSI</sequence>
<organism evidence="2 3">
    <name type="scientific">Hungatella hathewayi DSM 13479</name>
    <dbReference type="NCBI Taxonomy" id="566550"/>
    <lineage>
        <taxon>Bacteria</taxon>
        <taxon>Bacillati</taxon>
        <taxon>Bacillota</taxon>
        <taxon>Clostridia</taxon>
        <taxon>Lachnospirales</taxon>
        <taxon>Lachnospiraceae</taxon>
        <taxon>Hungatella</taxon>
    </lineage>
</organism>
<dbReference type="Proteomes" id="UP000004968">
    <property type="component" value="Unassembled WGS sequence"/>
</dbReference>
<dbReference type="HOGENOM" id="CLU_2825249_0_0_9"/>
<name>D3APM9_9FIRM</name>
<accession>D3APM9</accession>
<proteinExistence type="predicted"/>
<keyword evidence="1" id="KW-0472">Membrane</keyword>
<reference evidence="2 3" key="1">
    <citation type="submission" date="2010-01" db="EMBL/GenBank/DDBJ databases">
        <authorList>
            <person name="Weinstock G."/>
            <person name="Sodergren E."/>
            <person name="Clifton S."/>
            <person name="Fulton L."/>
            <person name="Fulton B."/>
            <person name="Courtney L."/>
            <person name="Fronick C."/>
            <person name="Harrison M."/>
            <person name="Strong C."/>
            <person name="Farmer C."/>
            <person name="Delahaunty K."/>
            <person name="Markovic C."/>
            <person name="Hall O."/>
            <person name="Minx P."/>
            <person name="Tomlinson C."/>
            <person name="Mitreva M."/>
            <person name="Nelson J."/>
            <person name="Hou S."/>
            <person name="Wollam A."/>
            <person name="Pepin K.H."/>
            <person name="Johnson M."/>
            <person name="Bhonagiri V."/>
            <person name="Nash W.E."/>
            <person name="Warren W."/>
            <person name="Chinwalla A."/>
            <person name="Mardis E.R."/>
            <person name="Wilson R.K."/>
        </authorList>
    </citation>
    <scope>NUCLEOTIDE SEQUENCE [LARGE SCALE GENOMIC DNA]</scope>
    <source>
        <strain evidence="2 3">DSM 13479</strain>
    </source>
</reference>
<protein>
    <submittedName>
        <fullName evidence="2">Uncharacterized protein</fullName>
    </submittedName>
</protein>
<feature type="transmembrane region" description="Helical" evidence="1">
    <location>
        <begin position="20"/>
        <end position="40"/>
    </location>
</feature>
<gene>
    <name evidence="2" type="ORF">CLOSTHATH_05583</name>
</gene>
<dbReference type="AlphaFoldDB" id="D3APM9"/>
<evidence type="ECO:0000313" key="3">
    <source>
        <dbReference type="Proteomes" id="UP000004968"/>
    </source>
</evidence>
<evidence type="ECO:0000313" key="2">
    <source>
        <dbReference type="EMBL" id="EFC96227.1"/>
    </source>
</evidence>
<dbReference type="EMBL" id="ACIO01000596">
    <property type="protein sequence ID" value="EFC96227.1"/>
    <property type="molecule type" value="Genomic_DNA"/>
</dbReference>
<keyword evidence="1" id="KW-0812">Transmembrane</keyword>
<keyword evidence="1" id="KW-1133">Transmembrane helix</keyword>
<comment type="caution">
    <text evidence="2">The sequence shown here is derived from an EMBL/GenBank/DDBJ whole genome shotgun (WGS) entry which is preliminary data.</text>
</comment>